<gene>
    <name evidence="3" type="ORF">GCM10011600_30520</name>
</gene>
<comment type="caution">
    <text evidence="3">The sequence shown here is derived from an EMBL/GenBank/DDBJ whole genome shotgun (WGS) entry which is preliminary data.</text>
</comment>
<accession>A0A8J3GTD9</accession>
<keyword evidence="4" id="KW-1185">Reference proteome</keyword>
<protein>
    <submittedName>
        <fullName evidence="3">Uncharacterized protein</fullName>
    </submittedName>
</protein>
<feature type="region of interest" description="Disordered" evidence="1">
    <location>
        <begin position="1"/>
        <end position="22"/>
    </location>
</feature>
<feature type="region of interest" description="Disordered" evidence="1">
    <location>
        <begin position="63"/>
        <end position="121"/>
    </location>
</feature>
<organism evidence="3 4">
    <name type="scientific">Pseudolysinimonas yzui</name>
    <dbReference type="NCBI Taxonomy" id="2708254"/>
    <lineage>
        <taxon>Bacteria</taxon>
        <taxon>Bacillati</taxon>
        <taxon>Actinomycetota</taxon>
        <taxon>Actinomycetes</taxon>
        <taxon>Micrococcales</taxon>
        <taxon>Microbacteriaceae</taxon>
        <taxon>Pseudolysinimonas</taxon>
    </lineage>
</organism>
<evidence type="ECO:0000256" key="1">
    <source>
        <dbReference type="SAM" id="MobiDB-lite"/>
    </source>
</evidence>
<keyword evidence="2" id="KW-1133">Transmembrane helix</keyword>
<keyword evidence="2" id="KW-0812">Transmembrane</keyword>
<name>A0A8J3GTD9_9MICO</name>
<reference evidence="3" key="2">
    <citation type="submission" date="2020-09" db="EMBL/GenBank/DDBJ databases">
        <authorList>
            <person name="Sun Q."/>
            <person name="Zhou Y."/>
        </authorList>
    </citation>
    <scope>NUCLEOTIDE SEQUENCE</scope>
    <source>
        <strain evidence="3">CGMCC 1.16548</strain>
    </source>
</reference>
<dbReference type="EMBL" id="BNAI01000017">
    <property type="protein sequence ID" value="GHF27621.1"/>
    <property type="molecule type" value="Genomic_DNA"/>
</dbReference>
<feature type="compositionally biased region" description="Acidic residues" evidence="1">
    <location>
        <begin position="104"/>
        <end position="121"/>
    </location>
</feature>
<dbReference type="AlphaFoldDB" id="A0A8J3GTD9"/>
<reference evidence="3" key="1">
    <citation type="journal article" date="2014" name="Int. J. Syst. Evol. Microbiol.">
        <title>Complete genome sequence of Corynebacterium casei LMG S-19264T (=DSM 44701T), isolated from a smear-ripened cheese.</title>
        <authorList>
            <consortium name="US DOE Joint Genome Institute (JGI-PGF)"/>
            <person name="Walter F."/>
            <person name="Albersmeier A."/>
            <person name="Kalinowski J."/>
            <person name="Ruckert C."/>
        </authorList>
    </citation>
    <scope>NUCLEOTIDE SEQUENCE</scope>
    <source>
        <strain evidence="3">CGMCC 1.16548</strain>
    </source>
</reference>
<sequence>MADKENTEVPPASEALAPVTTAAPVTVVRERSSWVTPLVAALVVVAALVLGGVSGFALAAATHAGGRPAIEQSQQGPQQGPQQGGPMQGPGGPQGERPDRPTDDSDESTDDDATEDESTEG</sequence>
<proteinExistence type="predicted"/>
<keyword evidence="2" id="KW-0472">Membrane</keyword>
<evidence type="ECO:0000313" key="4">
    <source>
        <dbReference type="Proteomes" id="UP000617531"/>
    </source>
</evidence>
<feature type="compositionally biased region" description="Gly residues" evidence="1">
    <location>
        <begin position="82"/>
        <end position="94"/>
    </location>
</feature>
<evidence type="ECO:0000313" key="3">
    <source>
        <dbReference type="EMBL" id="GHF27621.1"/>
    </source>
</evidence>
<feature type="transmembrane region" description="Helical" evidence="2">
    <location>
        <begin position="38"/>
        <end position="61"/>
    </location>
</feature>
<evidence type="ECO:0000256" key="2">
    <source>
        <dbReference type="SAM" id="Phobius"/>
    </source>
</evidence>
<dbReference type="RefSeq" id="WP_191284408.1">
    <property type="nucleotide sequence ID" value="NZ_BNAI01000017.1"/>
</dbReference>
<dbReference type="Proteomes" id="UP000617531">
    <property type="component" value="Unassembled WGS sequence"/>
</dbReference>